<keyword evidence="6" id="KW-1133">Transmembrane helix</keyword>
<reference evidence="10" key="2">
    <citation type="submission" date="2020-09" db="EMBL/GenBank/DDBJ databases">
        <authorList>
            <person name="Sun Q."/>
            <person name="Kim S."/>
        </authorList>
    </citation>
    <scope>NUCLEOTIDE SEQUENCE</scope>
    <source>
        <strain evidence="10">KCTC 23714</strain>
    </source>
</reference>
<keyword evidence="5" id="KW-0812">Transmembrane</keyword>
<dbReference type="InterPro" id="IPR003362">
    <property type="entry name" value="Bact_transf"/>
</dbReference>
<comment type="subcellular location">
    <subcellularLocation>
        <location evidence="1">Cell membrane</location>
    </subcellularLocation>
</comment>
<proteinExistence type="inferred from homology"/>
<evidence type="ECO:0000256" key="1">
    <source>
        <dbReference type="ARBA" id="ARBA00004236"/>
    </source>
</evidence>
<comment type="caution">
    <text evidence="10">The sequence shown here is derived from an EMBL/GenBank/DDBJ whole genome shotgun (WGS) entry which is preliminary data.</text>
</comment>
<evidence type="ECO:0000256" key="7">
    <source>
        <dbReference type="ARBA" id="ARBA00023136"/>
    </source>
</evidence>
<evidence type="ECO:0000256" key="5">
    <source>
        <dbReference type="ARBA" id="ARBA00022692"/>
    </source>
</evidence>
<evidence type="ECO:0000256" key="8">
    <source>
        <dbReference type="ARBA" id="ARBA00023169"/>
    </source>
</evidence>
<evidence type="ECO:0000256" key="4">
    <source>
        <dbReference type="ARBA" id="ARBA00022679"/>
    </source>
</evidence>
<comment type="similarity">
    <text evidence="2">Belongs to the bacterial sugar transferase family.</text>
</comment>
<keyword evidence="8" id="KW-0270">Exopolysaccharide synthesis</keyword>
<evidence type="ECO:0000256" key="6">
    <source>
        <dbReference type="ARBA" id="ARBA00022989"/>
    </source>
</evidence>
<dbReference type="GO" id="GO:0000271">
    <property type="term" value="P:polysaccharide biosynthetic process"/>
    <property type="evidence" value="ECO:0007669"/>
    <property type="project" value="UniProtKB-KW"/>
</dbReference>
<evidence type="ECO:0000256" key="3">
    <source>
        <dbReference type="ARBA" id="ARBA00022475"/>
    </source>
</evidence>
<keyword evidence="11" id="KW-1185">Reference proteome</keyword>
<accession>A0A918J4W9</accession>
<dbReference type="GO" id="GO:0016780">
    <property type="term" value="F:phosphotransferase activity, for other substituted phosphate groups"/>
    <property type="evidence" value="ECO:0007669"/>
    <property type="project" value="TreeGrafter"/>
</dbReference>
<dbReference type="EMBL" id="BMYQ01000020">
    <property type="protein sequence ID" value="GGW45566.1"/>
    <property type="molecule type" value="Genomic_DNA"/>
</dbReference>
<dbReference type="AlphaFoldDB" id="A0A918J4W9"/>
<dbReference type="Pfam" id="PF02397">
    <property type="entry name" value="Bac_transf"/>
    <property type="match status" value="1"/>
</dbReference>
<evidence type="ECO:0000256" key="2">
    <source>
        <dbReference type="ARBA" id="ARBA00006464"/>
    </source>
</evidence>
<organism evidence="10 11">
    <name type="scientific">Gemmobacter lanyuensis</name>
    <dbReference type="NCBI Taxonomy" id="1054497"/>
    <lineage>
        <taxon>Bacteria</taxon>
        <taxon>Pseudomonadati</taxon>
        <taxon>Pseudomonadota</taxon>
        <taxon>Alphaproteobacteria</taxon>
        <taxon>Rhodobacterales</taxon>
        <taxon>Paracoccaceae</taxon>
        <taxon>Gemmobacter</taxon>
    </lineage>
</organism>
<dbReference type="GO" id="GO:0005886">
    <property type="term" value="C:plasma membrane"/>
    <property type="evidence" value="ECO:0007669"/>
    <property type="project" value="UniProtKB-SubCell"/>
</dbReference>
<dbReference type="Proteomes" id="UP000628984">
    <property type="component" value="Unassembled WGS sequence"/>
</dbReference>
<gene>
    <name evidence="10" type="ORF">GCM10011452_37130</name>
</gene>
<protein>
    <recommendedName>
        <fullName evidence="9">Bacterial sugar transferase domain-containing protein</fullName>
    </recommendedName>
</protein>
<evidence type="ECO:0000313" key="10">
    <source>
        <dbReference type="EMBL" id="GGW45566.1"/>
    </source>
</evidence>
<evidence type="ECO:0000313" key="11">
    <source>
        <dbReference type="Proteomes" id="UP000628984"/>
    </source>
</evidence>
<dbReference type="PANTHER" id="PTHR30576">
    <property type="entry name" value="COLANIC BIOSYNTHESIS UDP-GLUCOSE LIPID CARRIER TRANSFERASE"/>
    <property type="match status" value="1"/>
</dbReference>
<reference evidence="10" key="1">
    <citation type="journal article" date="2014" name="Int. J. Syst. Evol. Microbiol.">
        <title>Complete genome sequence of Corynebacterium casei LMG S-19264T (=DSM 44701T), isolated from a smear-ripened cheese.</title>
        <authorList>
            <consortium name="US DOE Joint Genome Institute (JGI-PGF)"/>
            <person name="Walter F."/>
            <person name="Albersmeier A."/>
            <person name="Kalinowski J."/>
            <person name="Ruckert C."/>
        </authorList>
    </citation>
    <scope>NUCLEOTIDE SEQUENCE</scope>
    <source>
        <strain evidence="10">KCTC 23714</strain>
    </source>
</reference>
<sequence length="141" mass="16160">MVPDAEARLREYLAENEEARAEWATSFKLTHDPRITRLGNFLRKSSLDELPQLWNILKGEMSIVGPRPVTKDELKFYGERVSYYIRMSPGLTGPWQVSGRNDLAYHERVALDVDYARNCNVATDIKIIFATAMAVLKRTGR</sequence>
<name>A0A918J4W9_9RHOB</name>
<evidence type="ECO:0000259" key="9">
    <source>
        <dbReference type="Pfam" id="PF02397"/>
    </source>
</evidence>
<dbReference type="PANTHER" id="PTHR30576:SF4">
    <property type="entry name" value="UNDECAPRENYL-PHOSPHATE GALACTOSE PHOSPHOTRANSFERASE"/>
    <property type="match status" value="1"/>
</dbReference>
<feature type="domain" description="Bacterial sugar transferase" evidence="9">
    <location>
        <begin position="17"/>
        <end position="137"/>
    </location>
</feature>
<keyword evidence="3" id="KW-1003">Cell membrane</keyword>
<keyword evidence="7" id="KW-0472">Membrane</keyword>
<keyword evidence="4" id="KW-0808">Transferase</keyword>